<comment type="caution">
    <text evidence="9">Lacks conserved residue(s) required for the propagation of feature annotation.</text>
</comment>
<feature type="signal peptide" evidence="11">
    <location>
        <begin position="1"/>
        <end position="22"/>
    </location>
</feature>
<feature type="domain" description="G-protein coupled receptors family 2 profile 2" evidence="13">
    <location>
        <begin position="236"/>
        <end position="557"/>
    </location>
</feature>
<reference evidence="14 15" key="1">
    <citation type="journal article" date="2018" name="Nat. Ecol. Evol.">
        <title>Genomic signatures of mitonuclear coevolution across populations of Tigriopus californicus.</title>
        <authorList>
            <person name="Barreto F.S."/>
            <person name="Watson E.T."/>
            <person name="Lima T.G."/>
            <person name="Willett C.S."/>
            <person name="Edmands S."/>
            <person name="Li W."/>
            <person name="Burton R.S."/>
        </authorList>
    </citation>
    <scope>NUCLEOTIDE SEQUENCE [LARGE SCALE GENOMIC DNA]</scope>
    <source>
        <strain evidence="14 15">San Diego</strain>
    </source>
</reference>
<keyword evidence="11" id="KW-0732">Signal</keyword>
<evidence type="ECO:0000256" key="2">
    <source>
        <dbReference type="ARBA" id="ARBA00008077"/>
    </source>
</evidence>
<proteinExistence type="inferred from homology"/>
<comment type="subcellular location">
    <subcellularLocation>
        <location evidence="1">Membrane</location>
        <topology evidence="1">Multi-pass membrane protein</topology>
    </subcellularLocation>
</comment>
<evidence type="ECO:0000256" key="9">
    <source>
        <dbReference type="PROSITE-ProRule" id="PRU00090"/>
    </source>
</evidence>
<evidence type="ECO:0000256" key="10">
    <source>
        <dbReference type="SAM" id="Phobius"/>
    </source>
</evidence>
<feature type="transmembrane region" description="Helical" evidence="10">
    <location>
        <begin position="532"/>
        <end position="551"/>
    </location>
</feature>
<name>A0A553N6D8_TIGCA</name>
<dbReference type="GO" id="GO:0060070">
    <property type="term" value="P:canonical Wnt signaling pathway"/>
    <property type="evidence" value="ECO:0007669"/>
    <property type="project" value="TreeGrafter"/>
</dbReference>
<dbReference type="Gene3D" id="1.10.2000.10">
    <property type="entry name" value="Frizzled cysteine-rich domain"/>
    <property type="match status" value="1"/>
</dbReference>
<feature type="transmembrane region" description="Helical" evidence="10">
    <location>
        <begin position="459"/>
        <end position="484"/>
    </location>
</feature>
<feature type="transmembrane region" description="Helical" evidence="10">
    <location>
        <begin position="414"/>
        <end position="439"/>
    </location>
</feature>
<keyword evidence="15" id="KW-1185">Reference proteome</keyword>
<dbReference type="AlphaFoldDB" id="A0A553N6D8"/>
<dbReference type="STRING" id="6832.A0A553N6D8"/>
<dbReference type="SMART" id="SM00063">
    <property type="entry name" value="FRI"/>
    <property type="match status" value="1"/>
</dbReference>
<evidence type="ECO:0000259" key="12">
    <source>
        <dbReference type="PROSITE" id="PS50038"/>
    </source>
</evidence>
<dbReference type="GO" id="GO:0017147">
    <property type="term" value="F:Wnt-protein binding"/>
    <property type="evidence" value="ECO:0007669"/>
    <property type="project" value="TreeGrafter"/>
</dbReference>
<evidence type="ECO:0000256" key="4">
    <source>
        <dbReference type="ARBA" id="ARBA00022692"/>
    </source>
</evidence>
<evidence type="ECO:0000256" key="3">
    <source>
        <dbReference type="ARBA" id="ARBA00022473"/>
    </source>
</evidence>
<feature type="domain" description="FZ" evidence="12">
    <location>
        <begin position="31"/>
        <end position="149"/>
    </location>
</feature>
<dbReference type="Gene3D" id="1.20.1070.10">
    <property type="entry name" value="Rhodopsin 7-helix transmembrane proteins"/>
    <property type="match status" value="1"/>
</dbReference>
<dbReference type="GO" id="GO:0005886">
    <property type="term" value="C:plasma membrane"/>
    <property type="evidence" value="ECO:0007669"/>
    <property type="project" value="TreeGrafter"/>
</dbReference>
<feature type="transmembrane region" description="Helical" evidence="10">
    <location>
        <begin position="275"/>
        <end position="293"/>
    </location>
</feature>
<feature type="disulfide bond" evidence="9">
    <location>
        <begin position="44"/>
        <end position="90"/>
    </location>
</feature>
<dbReference type="SMART" id="SM01330">
    <property type="entry name" value="Frizzled"/>
    <property type="match status" value="1"/>
</dbReference>
<feature type="transmembrane region" description="Helical" evidence="10">
    <location>
        <begin position="371"/>
        <end position="390"/>
    </location>
</feature>
<dbReference type="PROSITE" id="PS50038">
    <property type="entry name" value="FZ"/>
    <property type="match status" value="1"/>
</dbReference>
<dbReference type="InterPro" id="IPR000539">
    <property type="entry name" value="Frizzled/Smoothened_7TM"/>
</dbReference>
<dbReference type="PANTHER" id="PTHR11309">
    <property type="entry name" value="FRIZZLED"/>
    <property type="match status" value="1"/>
</dbReference>
<feature type="transmembrane region" description="Helical" evidence="10">
    <location>
        <begin position="335"/>
        <end position="359"/>
    </location>
</feature>
<comment type="caution">
    <text evidence="14">The sequence shown here is derived from an EMBL/GenBank/DDBJ whole genome shotgun (WGS) entry which is preliminary data.</text>
</comment>
<dbReference type="InterPro" id="IPR036790">
    <property type="entry name" value="Frizzled_dom_sf"/>
</dbReference>
<dbReference type="OrthoDB" id="10053709at2759"/>
<feature type="disulfide bond" evidence="9">
    <location>
        <begin position="109"/>
        <end position="133"/>
    </location>
</feature>
<dbReference type="GO" id="GO:0035567">
    <property type="term" value="P:non-canonical Wnt signaling pathway"/>
    <property type="evidence" value="ECO:0007669"/>
    <property type="project" value="TreeGrafter"/>
</dbReference>
<dbReference type="Proteomes" id="UP000318571">
    <property type="component" value="Chromosome 8"/>
</dbReference>
<dbReference type="InterPro" id="IPR020067">
    <property type="entry name" value="Frizzled_dom"/>
</dbReference>
<gene>
    <name evidence="14" type="ORF">TCAL_10633</name>
</gene>
<dbReference type="InterPro" id="IPR017981">
    <property type="entry name" value="GPCR_2-like_7TM"/>
</dbReference>
<keyword evidence="7 9" id="KW-1015">Disulfide bond</keyword>
<dbReference type="PROSITE" id="PS50261">
    <property type="entry name" value="G_PROTEIN_RECEP_F2_4"/>
    <property type="match status" value="1"/>
</dbReference>
<evidence type="ECO:0000256" key="1">
    <source>
        <dbReference type="ARBA" id="ARBA00004141"/>
    </source>
</evidence>
<dbReference type="Pfam" id="PF01392">
    <property type="entry name" value="Fz"/>
    <property type="match status" value="1"/>
</dbReference>
<feature type="transmembrane region" description="Helical" evidence="10">
    <location>
        <begin position="242"/>
        <end position="263"/>
    </location>
</feature>
<keyword evidence="4 10" id="KW-0812">Transmembrane</keyword>
<evidence type="ECO:0000259" key="13">
    <source>
        <dbReference type="PROSITE" id="PS50261"/>
    </source>
</evidence>
<keyword evidence="8" id="KW-0675">Receptor</keyword>
<keyword evidence="3" id="KW-0217">Developmental protein</keyword>
<keyword evidence="5 10" id="KW-1133">Transmembrane helix</keyword>
<evidence type="ECO:0000256" key="5">
    <source>
        <dbReference type="ARBA" id="ARBA00022989"/>
    </source>
</evidence>
<feature type="chain" id="PRO_5022245998" evidence="11">
    <location>
        <begin position="23"/>
        <end position="578"/>
    </location>
</feature>
<dbReference type="PANTHER" id="PTHR11309:SF47">
    <property type="entry name" value="FRIZZLED"/>
    <property type="match status" value="1"/>
</dbReference>
<keyword evidence="6 10" id="KW-0472">Membrane</keyword>
<organism evidence="14 15">
    <name type="scientific">Tigriopus californicus</name>
    <name type="common">Marine copepod</name>
    <dbReference type="NCBI Taxonomy" id="6832"/>
    <lineage>
        <taxon>Eukaryota</taxon>
        <taxon>Metazoa</taxon>
        <taxon>Ecdysozoa</taxon>
        <taxon>Arthropoda</taxon>
        <taxon>Crustacea</taxon>
        <taxon>Multicrustacea</taxon>
        <taxon>Hexanauplia</taxon>
        <taxon>Copepoda</taxon>
        <taxon>Harpacticoida</taxon>
        <taxon>Harpacticidae</taxon>
        <taxon>Tigriopus</taxon>
    </lineage>
</organism>
<feature type="disulfide bond" evidence="9">
    <location>
        <begin position="36"/>
        <end position="97"/>
    </location>
</feature>
<dbReference type="OMA" id="CPMHPGP"/>
<evidence type="ECO:0000313" key="14">
    <source>
        <dbReference type="EMBL" id="TRY60999.1"/>
    </source>
</evidence>
<evidence type="ECO:0000313" key="15">
    <source>
        <dbReference type="Proteomes" id="UP000318571"/>
    </source>
</evidence>
<feature type="disulfide bond" evidence="9">
    <location>
        <begin position="105"/>
        <end position="146"/>
    </location>
</feature>
<comment type="similarity">
    <text evidence="2">Belongs to the G-protein coupled receptor Fz/Smo family.</text>
</comment>
<dbReference type="PRINTS" id="PR00489">
    <property type="entry name" value="FRIZZLED"/>
</dbReference>
<evidence type="ECO:0000256" key="6">
    <source>
        <dbReference type="ARBA" id="ARBA00023136"/>
    </source>
</evidence>
<evidence type="ECO:0000256" key="8">
    <source>
        <dbReference type="ARBA" id="ARBA00023170"/>
    </source>
</evidence>
<dbReference type="Pfam" id="PF01534">
    <property type="entry name" value="Frizzled"/>
    <property type="match status" value="1"/>
</dbReference>
<accession>A0A553N6D8</accession>
<sequence>MGRPQAAWCTAWVLSLGLSVWAASDSAGVVLQSPQCELITMDQCQHALWTNTTFPNLMGHLDQETAGQQLRQYAPLISIKCSPDVLTFLCSMYAPVCTIMQVPPCRELCLSVKAGCEKIMNQFNYDWPDAFACHHFPPDGTEGQPCMNKPLLNQAQQPLYESSWAQLPNYGHSPQITARPAVGPGRGGALANFTCPVQLQMPREFEYRLHIGSDQVIADCGAPCYHNVTFFNRDQIQFAQSWIGSWSVVCLISCLVTLLTYIIDRGRFPYPERPIIYLALCYGCMAVIYLIGFGHGDSIACNPAVPNRTMNFLAEKTIKQGTLHDWRCTLSAMGLYFFFIAGSLWWVILTITWFLSAALKWGQEAIDVKSQFFHTVAWTIPSILTSAMLITKNVEGDVLSGVCFVGLWSPSSLLYFLLVPLMSCLILGSLFLVFGYFSLIRIRTIMKQDGTKTDKLERLMIRIGIFSILYTLPALTIIICYLYEHKHMSDWTQKWQETICRDPFFQDKWQTPCRFPDNRVPNTPDPKFNVFLIKYFSIAMIGIISGFWVWCGKTLTTWKSFFQRLSGHQNKNGNSAYV</sequence>
<evidence type="ECO:0000256" key="11">
    <source>
        <dbReference type="SAM" id="SignalP"/>
    </source>
</evidence>
<evidence type="ECO:0000256" key="7">
    <source>
        <dbReference type="ARBA" id="ARBA00023157"/>
    </source>
</evidence>
<dbReference type="InterPro" id="IPR015526">
    <property type="entry name" value="Frizzled/SFRP"/>
</dbReference>
<dbReference type="EMBL" id="VCGU01000459">
    <property type="protein sequence ID" value="TRY60999.1"/>
    <property type="molecule type" value="Genomic_DNA"/>
</dbReference>
<dbReference type="SUPFAM" id="SSF63501">
    <property type="entry name" value="Frizzled cysteine-rich domain"/>
    <property type="match status" value="1"/>
</dbReference>
<dbReference type="GO" id="GO:0042813">
    <property type="term" value="F:Wnt receptor activity"/>
    <property type="evidence" value="ECO:0007669"/>
    <property type="project" value="TreeGrafter"/>
</dbReference>
<protein>
    <submittedName>
        <fullName evidence="14">Uncharacterized protein</fullName>
    </submittedName>
</protein>